<reference evidence="1" key="2">
    <citation type="journal article" date="2022" name="New Phytol.">
        <title>Evolutionary transition to the ectomycorrhizal habit in the genomes of a hyperdiverse lineage of mushroom-forming fungi.</title>
        <authorList>
            <person name="Looney B."/>
            <person name="Miyauchi S."/>
            <person name="Morin E."/>
            <person name="Drula E."/>
            <person name="Courty P.E."/>
            <person name="Kohler A."/>
            <person name="Kuo A."/>
            <person name="LaButti K."/>
            <person name="Pangilinan J."/>
            <person name="Lipzen A."/>
            <person name="Riley R."/>
            <person name="Andreopoulos W."/>
            <person name="He G."/>
            <person name="Johnson J."/>
            <person name="Nolan M."/>
            <person name="Tritt A."/>
            <person name="Barry K.W."/>
            <person name="Grigoriev I.V."/>
            <person name="Nagy L.G."/>
            <person name="Hibbett D."/>
            <person name="Henrissat B."/>
            <person name="Matheny P.B."/>
            <person name="Labbe J."/>
            <person name="Martin F.M."/>
        </authorList>
    </citation>
    <scope>NUCLEOTIDE SEQUENCE</scope>
    <source>
        <strain evidence="1">EC-137</strain>
    </source>
</reference>
<evidence type="ECO:0000313" key="1">
    <source>
        <dbReference type="EMBL" id="KAI0032921.1"/>
    </source>
</evidence>
<name>A0ACB8QM72_9AGAM</name>
<proteinExistence type="predicted"/>
<accession>A0ACB8QM72</accession>
<dbReference type="Proteomes" id="UP000814128">
    <property type="component" value="Unassembled WGS sequence"/>
</dbReference>
<keyword evidence="2" id="KW-1185">Reference proteome</keyword>
<protein>
    <submittedName>
        <fullName evidence="1">Cell cycle checkpoint</fullName>
    </submittedName>
</protein>
<comment type="caution">
    <text evidence="1">The sequence shown here is derived from an EMBL/GenBank/DDBJ whole genome shotgun (WGS) entry which is preliminary data.</text>
</comment>
<evidence type="ECO:0000313" key="2">
    <source>
        <dbReference type="Proteomes" id="UP000814128"/>
    </source>
</evidence>
<gene>
    <name evidence="1" type="ORF">K488DRAFT_78170</name>
</gene>
<organism evidence="1 2">
    <name type="scientific">Vararia minispora EC-137</name>
    <dbReference type="NCBI Taxonomy" id="1314806"/>
    <lineage>
        <taxon>Eukaryota</taxon>
        <taxon>Fungi</taxon>
        <taxon>Dikarya</taxon>
        <taxon>Basidiomycota</taxon>
        <taxon>Agaricomycotina</taxon>
        <taxon>Agaricomycetes</taxon>
        <taxon>Russulales</taxon>
        <taxon>Lachnocladiaceae</taxon>
        <taxon>Vararia</taxon>
    </lineage>
</organism>
<reference evidence="1" key="1">
    <citation type="submission" date="2021-02" db="EMBL/GenBank/DDBJ databases">
        <authorList>
            <consortium name="DOE Joint Genome Institute"/>
            <person name="Ahrendt S."/>
            <person name="Looney B.P."/>
            <person name="Miyauchi S."/>
            <person name="Morin E."/>
            <person name="Drula E."/>
            <person name="Courty P.E."/>
            <person name="Chicoki N."/>
            <person name="Fauchery L."/>
            <person name="Kohler A."/>
            <person name="Kuo A."/>
            <person name="Labutti K."/>
            <person name="Pangilinan J."/>
            <person name="Lipzen A."/>
            <person name="Riley R."/>
            <person name="Andreopoulos W."/>
            <person name="He G."/>
            <person name="Johnson J."/>
            <person name="Barry K.W."/>
            <person name="Grigoriev I.V."/>
            <person name="Nagy L."/>
            <person name="Hibbett D."/>
            <person name="Henrissat B."/>
            <person name="Matheny P.B."/>
            <person name="Labbe J."/>
            <person name="Martin F."/>
        </authorList>
    </citation>
    <scope>NUCLEOTIDE SEQUENCE</scope>
    <source>
        <strain evidence="1">EC-137</strain>
    </source>
</reference>
<sequence>MRFRTGIVNVVTFRRIIQTVGKIQKKVVMRLGQSEVRIICNSDEGGVQVTIRVLALFEDYRVESKSGNDIALLLDTDALEQVLHSAPGNEVVMKLAKKNDVCVLNFQIFGNSRMGRRLTVSHDVRTEVLRPGELERLKEPMCPEPDVHTLLPPLGKMRTIAEKLRGITDIVAVHANHSGQFSFSAATESIKVEVEWENLTNPVIGASHPEVDERAPVDKQRMFAVLLRTRSLLKFLNAHTAADSGGVLTFYLPAVLDD</sequence>
<dbReference type="EMBL" id="MU273532">
    <property type="protein sequence ID" value="KAI0032921.1"/>
    <property type="molecule type" value="Genomic_DNA"/>
</dbReference>